<keyword evidence="11" id="KW-1185">Reference proteome</keyword>
<dbReference type="PANTHER" id="PTHR13220:SF11">
    <property type="entry name" value="TIMELESS-INTERACTING PROTEIN"/>
    <property type="match status" value="1"/>
</dbReference>
<proteinExistence type="inferred from homology"/>
<sequence length="362" mass="41125">MDPLENGLFDLPDYEHTEDENFPPLPPPHSPGAGDDAEDDLANGDDWTENARRTKTQTEEASKPIKRAVKRPQPKLDAMRLTSKRGLPALRHLFDGTKFKGKGHETEDLKVLICQMENWAHRLFPKLQFEDFLNRLEFLGNKKEVQTCLKRIRMDLPIVHEDFSSEEVIVQMEDHDADIPSEDFSVPTERSVSPSVQPVNVDLSEETLQRIERNRRLALERRMVKMQTQADSQEHALSTALSQKTPSDLDEIPDDFDVEMLDAAESSVSVSMMKQSHSPVHTEVSLGLQDHEETVQEPTQTPESSSKLQNDAPLQQVHQPVSEIHLNTSSPSSPRKSQQDRLHDHLDTHLYLNNPTDSDAKD</sequence>
<keyword evidence="5 7" id="KW-0539">Nucleus</keyword>
<reference evidence="10" key="1">
    <citation type="thesis" date="2020" institute="ProQuest LLC" country="789 East Eisenhower Parkway, Ann Arbor, MI, USA">
        <title>Comparative Genomics and Chromosome Evolution.</title>
        <authorList>
            <person name="Mudd A.B."/>
        </authorList>
    </citation>
    <scope>NUCLEOTIDE SEQUENCE</scope>
    <source>
        <strain evidence="10">Female2</strain>
        <tissue evidence="10">Blood</tissue>
    </source>
</reference>
<evidence type="ECO:0000256" key="7">
    <source>
        <dbReference type="RuleBase" id="RU366049"/>
    </source>
</evidence>
<keyword evidence="6 7" id="KW-0131">Cell cycle</keyword>
<feature type="compositionally biased region" description="Polar residues" evidence="8">
    <location>
        <begin position="304"/>
        <end position="336"/>
    </location>
</feature>
<comment type="similarity">
    <text evidence="2 7">Belongs to the CSM3 family.</text>
</comment>
<dbReference type="OrthoDB" id="437078at2759"/>
<dbReference type="Proteomes" id="UP000812440">
    <property type="component" value="Chromosome 3"/>
</dbReference>
<evidence type="ECO:0000256" key="2">
    <source>
        <dbReference type="ARBA" id="ARBA00006075"/>
    </source>
</evidence>
<dbReference type="GO" id="GO:0031298">
    <property type="term" value="C:replication fork protection complex"/>
    <property type="evidence" value="ECO:0007669"/>
    <property type="project" value="TreeGrafter"/>
</dbReference>
<gene>
    <name evidence="10" type="ORF">GDO86_006495</name>
</gene>
<evidence type="ECO:0000313" key="11">
    <source>
        <dbReference type="Proteomes" id="UP000812440"/>
    </source>
</evidence>
<evidence type="ECO:0000256" key="6">
    <source>
        <dbReference type="ARBA" id="ARBA00023306"/>
    </source>
</evidence>
<dbReference type="Pfam" id="PF07962">
    <property type="entry name" value="Swi3"/>
    <property type="match status" value="1"/>
</dbReference>
<evidence type="ECO:0000256" key="1">
    <source>
        <dbReference type="ARBA" id="ARBA00004123"/>
    </source>
</evidence>
<feature type="region of interest" description="Disordered" evidence="8">
    <location>
        <begin position="291"/>
        <end position="362"/>
    </location>
</feature>
<dbReference type="InterPro" id="IPR040038">
    <property type="entry name" value="TIPIN/Csm3/Swi3"/>
</dbReference>
<dbReference type="GO" id="GO:0000076">
    <property type="term" value="P:DNA replication checkpoint signaling"/>
    <property type="evidence" value="ECO:0007669"/>
    <property type="project" value="UniProtKB-UniRule"/>
</dbReference>
<comment type="caution">
    <text evidence="10">The sequence shown here is derived from an EMBL/GenBank/DDBJ whole genome shotgun (WGS) entry which is preliminary data.</text>
</comment>
<feature type="compositionally biased region" description="Polar residues" evidence="8">
    <location>
        <begin position="226"/>
        <end position="246"/>
    </location>
</feature>
<evidence type="ECO:0000259" key="9">
    <source>
        <dbReference type="Pfam" id="PF07962"/>
    </source>
</evidence>
<evidence type="ECO:0000256" key="5">
    <source>
        <dbReference type="ARBA" id="ARBA00023242"/>
    </source>
</evidence>
<dbReference type="GO" id="GO:0043111">
    <property type="term" value="P:replication fork arrest"/>
    <property type="evidence" value="ECO:0007669"/>
    <property type="project" value="TreeGrafter"/>
</dbReference>
<comment type="subcellular location">
    <subcellularLocation>
        <location evidence="1 7">Nucleus</location>
    </subcellularLocation>
</comment>
<feature type="region of interest" description="Disordered" evidence="8">
    <location>
        <begin position="1"/>
        <end position="71"/>
    </location>
</feature>
<feature type="compositionally biased region" description="Polar residues" evidence="8">
    <location>
        <begin position="351"/>
        <end position="362"/>
    </location>
</feature>
<feature type="domain" description="Chromosome segregation in meiosis protein 3" evidence="9">
    <location>
        <begin position="75"/>
        <end position="155"/>
    </location>
</feature>
<accession>A0A8T2JBW7</accession>
<feature type="region of interest" description="Disordered" evidence="8">
    <location>
        <begin position="226"/>
        <end position="253"/>
    </location>
</feature>
<dbReference type="PANTHER" id="PTHR13220">
    <property type="entry name" value="TIMELESS INTERACTING-RELATED"/>
    <property type="match status" value="1"/>
</dbReference>
<evidence type="ECO:0000313" key="10">
    <source>
        <dbReference type="EMBL" id="KAG8440780.1"/>
    </source>
</evidence>
<dbReference type="EMBL" id="JAACNH010000006">
    <property type="protein sequence ID" value="KAG8440780.1"/>
    <property type="molecule type" value="Genomic_DNA"/>
</dbReference>
<evidence type="ECO:0000256" key="4">
    <source>
        <dbReference type="ARBA" id="ARBA00022763"/>
    </source>
</evidence>
<comment type="function">
    <text evidence="7">Plays an important role in the control of DNA replication and the maintenance of replication fork stability.</text>
</comment>
<protein>
    <recommendedName>
        <fullName evidence="3 7">TIMELESS-interacting protein</fullName>
    </recommendedName>
</protein>
<dbReference type="GO" id="GO:0031297">
    <property type="term" value="P:replication fork processing"/>
    <property type="evidence" value="ECO:0007669"/>
    <property type="project" value="UniProtKB-UniRule"/>
</dbReference>
<name>A0A8T2JBW7_9PIPI</name>
<feature type="compositionally biased region" description="Acidic residues" evidence="8">
    <location>
        <begin position="35"/>
        <end position="48"/>
    </location>
</feature>
<organism evidence="10 11">
    <name type="scientific">Hymenochirus boettgeri</name>
    <name type="common">Congo dwarf clawed frog</name>
    <dbReference type="NCBI Taxonomy" id="247094"/>
    <lineage>
        <taxon>Eukaryota</taxon>
        <taxon>Metazoa</taxon>
        <taxon>Chordata</taxon>
        <taxon>Craniata</taxon>
        <taxon>Vertebrata</taxon>
        <taxon>Euteleostomi</taxon>
        <taxon>Amphibia</taxon>
        <taxon>Batrachia</taxon>
        <taxon>Anura</taxon>
        <taxon>Pipoidea</taxon>
        <taxon>Pipidae</taxon>
        <taxon>Pipinae</taxon>
        <taxon>Hymenochirus</taxon>
    </lineage>
</organism>
<dbReference type="InterPro" id="IPR012923">
    <property type="entry name" value="Csm3"/>
</dbReference>
<evidence type="ECO:0000256" key="3">
    <source>
        <dbReference type="ARBA" id="ARBA00018750"/>
    </source>
</evidence>
<dbReference type="GO" id="GO:0006974">
    <property type="term" value="P:DNA damage response"/>
    <property type="evidence" value="ECO:0007669"/>
    <property type="project" value="UniProtKB-KW"/>
</dbReference>
<dbReference type="GO" id="GO:0003677">
    <property type="term" value="F:DNA binding"/>
    <property type="evidence" value="ECO:0007669"/>
    <property type="project" value="TreeGrafter"/>
</dbReference>
<dbReference type="AlphaFoldDB" id="A0A8T2JBW7"/>
<feature type="compositionally biased region" description="Basic and acidic residues" evidence="8">
    <location>
        <begin position="49"/>
        <end position="63"/>
    </location>
</feature>
<keyword evidence="4 7" id="KW-0227">DNA damage</keyword>
<evidence type="ECO:0000256" key="8">
    <source>
        <dbReference type="SAM" id="MobiDB-lite"/>
    </source>
</evidence>
<feature type="compositionally biased region" description="Basic and acidic residues" evidence="8">
    <location>
        <begin position="337"/>
        <end position="348"/>
    </location>
</feature>